<dbReference type="AlphaFoldDB" id="C3YKJ0"/>
<evidence type="ECO:0000256" key="1">
    <source>
        <dbReference type="SAM" id="Phobius"/>
    </source>
</evidence>
<proteinExistence type="predicted"/>
<feature type="transmembrane region" description="Helical" evidence="1">
    <location>
        <begin position="28"/>
        <end position="50"/>
    </location>
</feature>
<keyword evidence="1" id="KW-1133">Transmembrane helix</keyword>
<accession>C3YKJ0</accession>
<protein>
    <submittedName>
        <fullName evidence="2">Uncharacterized protein</fullName>
    </submittedName>
</protein>
<sequence length="195" mass="20985">MSKDKLIAGDQTFVGPVHADPRSRVRLAGIQITCAVAVVLSVTAVVAVMLQNFQLKEQIASLETAILERVALLETEVKTLEIYSRIANAEAAVFRGLQEETGRQAMTGCLGGTVVMDLRDLPGHPACQVPVQVLTAAMDLPVHPVPLDLQDPEDLLVHVVLLELQDPEDLLALLVPLEVQGHQARLDHLGLGCLS</sequence>
<organism>
    <name type="scientific">Branchiostoma floridae</name>
    <name type="common">Florida lancelet</name>
    <name type="synonym">Amphioxus</name>
    <dbReference type="NCBI Taxonomy" id="7739"/>
    <lineage>
        <taxon>Eukaryota</taxon>
        <taxon>Metazoa</taxon>
        <taxon>Chordata</taxon>
        <taxon>Cephalochordata</taxon>
        <taxon>Leptocardii</taxon>
        <taxon>Amphioxiformes</taxon>
        <taxon>Branchiostomatidae</taxon>
        <taxon>Branchiostoma</taxon>
    </lineage>
</organism>
<keyword evidence="1" id="KW-0472">Membrane</keyword>
<dbReference type="EMBL" id="GG666522">
    <property type="protein sequence ID" value="EEN59234.1"/>
    <property type="molecule type" value="Genomic_DNA"/>
</dbReference>
<dbReference type="InParanoid" id="C3YKJ0"/>
<gene>
    <name evidence="2" type="ORF">BRAFLDRAFT_93363</name>
</gene>
<evidence type="ECO:0000313" key="2">
    <source>
        <dbReference type="EMBL" id="EEN59234.1"/>
    </source>
</evidence>
<keyword evidence="1" id="KW-0812">Transmembrane</keyword>
<name>C3YKJ0_BRAFL</name>
<reference evidence="2" key="1">
    <citation type="journal article" date="2008" name="Nature">
        <title>The amphioxus genome and the evolution of the chordate karyotype.</title>
        <authorList>
            <consortium name="US DOE Joint Genome Institute (JGI-PGF)"/>
            <person name="Putnam N.H."/>
            <person name="Butts T."/>
            <person name="Ferrier D.E.K."/>
            <person name="Furlong R.F."/>
            <person name="Hellsten U."/>
            <person name="Kawashima T."/>
            <person name="Robinson-Rechavi M."/>
            <person name="Shoguchi E."/>
            <person name="Terry A."/>
            <person name="Yu J.-K."/>
            <person name="Benito-Gutierrez E.L."/>
            <person name="Dubchak I."/>
            <person name="Garcia-Fernandez J."/>
            <person name="Gibson-Brown J.J."/>
            <person name="Grigoriev I.V."/>
            <person name="Horton A.C."/>
            <person name="de Jong P.J."/>
            <person name="Jurka J."/>
            <person name="Kapitonov V.V."/>
            <person name="Kohara Y."/>
            <person name="Kuroki Y."/>
            <person name="Lindquist E."/>
            <person name="Lucas S."/>
            <person name="Osoegawa K."/>
            <person name="Pennacchio L.A."/>
            <person name="Salamov A.A."/>
            <person name="Satou Y."/>
            <person name="Sauka-Spengler T."/>
            <person name="Schmutz J."/>
            <person name="Shin-I T."/>
            <person name="Toyoda A."/>
            <person name="Bronner-Fraser M."/>
            <person name="Fujiyama A."/>
            <person name="Holland L.Z."/>
            <person name="Holland P.W.H."/>
            <person name="Satoh N."/>
            <person name="Rokhsar D.S."/>
        </authorList>
    </citation>
    <scope>NUCLEOTIDE SEQUENCE [LARGE SCALE GENOMIC DNA]</scope>
    <source>
        <strain evidence="2">S238N-H82</strain>
        <tissue evidence="2">Testes</tissue>
    </source>
</reference>